<dbReference type="WBParaSite" id="PSAMB.scaffold2478size22967.g17916.t1">
    <property type="protein sequence ID" value="PSAMB.scaffold2478size22967.g17916.t1"/>
    <property type="gene ID" value="PSAMB.scaffold2478size22967.g17916"/>
</dbReference>
<sequence>MASASTVALLTSTPTSNSIILTQLFWEQQELNSKQFQLLAKRIATAKHPLDRSLKRTKKMCIGNWHRVENRVEVCKGLEDPQQRLKQRNFDLEMNDSHLGYLMFKDEQVNMEELKEQVIDDSYLVAFKKQRTVAAPVKPPKEGRDSPFANAVAVA</sequence>
<dbReference type="AlphaFoldDB" id="A0A914VVP1"/>
<evidence type="ECO:0000313" key="2">
    <source>
        <dbReference type="WBParaSite" id="PSAMB.scaffold2478size22967.g17916.t1"/>
    </source>
</evidence>
<proteinExistence type="predicted"/>
<organism evidence="1 2">
    <name type="scientific">Plectus sambesii</name>
    <dbReference type="NCBI Taxonomy" id="2011161"/>
    <lineage>
        <taxon>Eukaryota</taxon>
        <taxon>Metazoa</taxon>
        <taxon>Ecdysozoa</taxon>
        <taxon>Nematoda</taxon>
        <taxon>Chromadorea</taxon>
        <taxon>Plectida</taxon>
        <taxon>Plectina</taxon>
        <taxon>Plectoidea</taxon>
        <taxon>Plectidae</taxon>
        <taxon>Plectus</taxon>
    </lineage>
</organism>
<protein>
    <submittedName>
        <fullName evidence="2">Uncharacterized protein</fullName>
    </submittedName>
</protein>
<accession>A0A914VVP1</accession>
<name>A0A914VVP1_9BILA</name>
<keyword evidence="1" id="KW-1185">Reference proteome</keyword>
<dbReference type="Proteomes" id="UP000887566">
    <property type="component" value="Unplaced"/>
</dbReference>
<evidence type="ECO:0000313" key="1">
    <source>
        <dbReference type="Proteomes" id="UP000887566"/>
    </source>
</evidence>
<reference evidence="2" key="1">
    <citation type="submission" date="2022-11" db="UniProtKB">
        <authorList>
            <consortium name="WormBaseParasite"/>
        </authorList>
    </citation>
    <scope>IDENTIFICATION</scope>
</reference>